<proteinExistence type="predicted"/>
<protein>
    <submittedName>
        <fullName evidence="1">Uncharacterized protein</fullName>
    </submittedName>
</protein>
<reference evidence="1 2" key="1">
    <citation type="submission" date="2020-02" db="EMBL/GenBank/DDBJ databases">
        <title>Complete genome sequence of Blautia producta JCM 1471(T).</title>
        <authorList>
            <person name="Tourlousse D.M."/>
            <person name="Sakamoto M."/>
            <person name="Miura T."/>
            <person name="Narita K."/>
            <person name="Ohashi A."/>
            <person name="Uchino Y."/>
            <person name="Yamazoe A."/>
            <person name="Kameyama K."/>
            <person name="Terauchi J."/>
            <person name="Ohkuma M."/>
            <person name="Kawasaki H."/>
            <person name="Sekiguchi Y."/>
        </authorList>
    </citation>
    <scope>NUCLEOTIDE SEQUENCE [LARGE SCALE GENOMIC DNA]</scope>
    <source>
        <strain evidence="1 2">JCM 1471</strain>
    </source>
</reference>
<keyword evidence="2" id="KW-1185">Reference proteome</keyword>
<dbReference type="EMBL" id="CP048626">
    <property type="protein sequence ID" value="QIB53847.1"/>
    <property type="molecule type" value="Genomic_DNA"/>
</dbReference>
<gene>
    <name evidence="1" type="ORF">GXM18_02585</name>
</gene>
<dbReference type="GeneID" id="75050878"/>
<name>A0ABX6J6F6_9FIRM</name>
<accession>A0ABX6J6F6</accession>
<evidence type="ECO:0000313" key="2">
    <source>
        <dbReference type="Proteomes" id="UP000464715"/>
    </source>
</evidence>
<evidence type="ECO:0000313" key="1">
    <source>
        <dbReference type="EMBL" id="QIB53847.1"/>
    </source>
</evidence>
<dbReference type="RefSeq" id="WP_018598146.1">
    <property type="nucleotide sequence ID" value="NZ_AUUC01000012.1"/>
</dbReference>
<organism evidence="1 2">
    <name type="scientific">Blautia producta ATCC 27340 = DSM 2950</name>
    <dbReference type="NCBI Taxonomy" id="1121114"/>
    <lineage>
        <taxon>Bacteria</taxon>
        <taxon>Bacillati</taxon>
        <taxon>Bacillota</taxon>
        <taxon>Clostridia</taxon>
        <taxon>Lachnospirales</taxon>
        <taxon>Lachnospiraceae</taxon>
        <taxon>Blautia</taxon>
    </lineage>
</organism>
<dbReference type="Proteomes" id="UP000464715">
    <property type="component" value="Chromosome"/>
</dbReference>
<sequence>MKDVILRLQELDGYPESASMMGDLMASRILVEISADELSNCEEGVF</sequence>